<dbReference type="EMBL" id="ANAH02000008">
    <property type="protein sequence ID" value="EPX61987.1"/>
    <property type="molecule type" value="Genomic_DNA"/>
</dbReference>
<feature type="region of interest" description="Disordered" evidence="1">
    <location>
        <begin position="37"/>
        <end position="63"/>
    </location>
</feature>
<gene>
    <name evidence="3" type="ORF">D187_009890</name>
</gene>
<evidence type="ECO:0000256" key="1">
    <source>
        <dbReference type="SAM" id="MobiDB-lite"/>
    </source>
</evidence>
<organism evidence="3 4">
    <name type="scientific">Cystobacter fuscus (strain ATCC 25194 / DSM 2262 / NBRC 100088 / M29)</name>
    <dbReference type="NCBI Taxonomy" id="1242864"/>
    <lineage>
        <taxon>Bacteria</taxon>
        <taxon>Pseudomonadati</taxon>
        <taxon>Myxococcota</taxon>
        <taxon>Myxococcia</taxon>
        <taxon>Myxococcales</taxon>
        <taxon>Cystobacterineae</taxon>
        <taxon>Archangiaceae</taxon>
        <taxon>Cystobacter</taxon>
    </lineage>
</organism>
<reference evidence="3" key="1">
    <citation type="submission" date="2013-05" db="EMBL/GenBank/DDBJ databases">
        <title>Genome assembly of Cystobacter fuscus DSM 2262.</title>
        <authorList>
            <person name="Sharma G."/>
            <person name="Khatri I."/>
            <person name="Kaur C."/>
            <person name="Mayilraj S."/>
            <person name="Subramanian S."/>
        </authorList>
    </citation>
    <scope>NUCLEOTIDE SEQUENCE [LARGE SCALE GENOMIC DNA]</scope>
    <source>
        <strain evidence="3">DSM 2262</strain>
    </source>
</reference>
<comment type="caution">
    <text evidence="3">The sequence shown here is derived from an EMBL/GenBank/DDBJ whole genome shotgun (WGS) entry which is preliminary data.</text>
</comment>
<dbReference type="PROSITE" id="PS51257">
    <property type="entry name" value="PROKAR_LIPOPROTEIN"/>
    <property type="match status" value="1"/>
</dbReference>
<sequence>MSAFQKMTKGMARSGAALLCAAALVGCGGHSHAVAARDNSRSLIPPEPRPLPERASSVPEPVRPEEKSFGARYATPSQCEAAARALQATSRDSAWTALKSCVERTHFTLLGALLSDAWAEDLRVRPDAARIIARVVALRGGSVPGELSLLHEHKVPIFGLSDAIAQPDIYKGRYLLLRAQVADVRSDEDKPTVWLVEQSVGSVVREQPVGATTRRETVKVRSGALGGDVGTFGRANLGGQLVTRESEQTVSSLPRYDNLSDETGREALGRLTSADPFFAPGKDFVVLARFDGLRTTSSGEDEDEDAPKLPVLTIVSYHAPHPLVVY</sequence>
<protein>
    <recommendedName>
        <fullName evidence="5">Lipoprotein</fullName>
    </recommendedName>
</protein>
<name>S9PHV6_CYSF2</name>
<evidence type="ECO:0000256" key="2">
    <source>
        <dbReference type="SAM" id="SignalP"/>
    </source>
</evidence>
<feature type="chain" id="PRO_5004554800" description="Lipoprotein" evidence="2">
    <location>
        <begin position="36"/>
        <end position="326"/>
    </location>
</feature>
<proteinExistence type="predicted"/>
<evidence type="ECO:0008006" key="5">
    <source>
        <dbReference type="Google" id="ProtNLM"/>
    </source>
</evidence>
<evidence type="ECO:0000313" key="4">
    <source>
        <dbReference type="Proteomes" id="UP000011682"/>
    </source>
</evidence>
<keyword evidence="4" id="KW-1185">Reference proteome</keyword>
<dbReference type="AlphaFoldDB" id="S9PHV6"/>
<keyword evidence="2" id="KW-0732">Signal</keyword>
<feature type="signal peptide" evidence="2">
    <location>
        <begin position="1"/>
        <end position="35"/>
    </location>
</feature>
<dbReference type="Proteomes" id="UP000011682">
    <property type="component" value="Unassembled WGS sequence"/>
</dbReference>
<dbReference type="RefSeq" id="WP_002626221.1">
    <property type="nucleotide sequence ID" value="NZ_ANAH02000008.1"/>
</dbReference>
<evidence type="ECO:0000313" key="3">
    <source>
        <dbReference type="EMBL" id="EPX61987.1"/>
    </source>
</evidence>
<accession>S9PHV6</accession>